<evidence type="ECO:0000313" key="2">
    <source>
        <dbReference type="Proteomes" id="UP000026960"/>
    </source>
</evidence>
<reference evidence="1" key="1">
    <citation type="journal article" date="2009" name="Rice">
        <title>De Novo Next Generation Sequencing of Plant Genomes.</title>
        <authorList>
            <person name="Rounsley S."/>
            <person name="Marri P.R."/>
            <person name="Yu Y."/>
            <person name="He R."/>
            <person name="Sisneros N."/>
            <person name="Goicoechea J.L."/>
            <person name="Lee S.J."/>
            <person name="Angelova A."/>
            <person name="Kudrna D."/>
            <person name="Luo M."/>
            <person name="Affourtit J."/>
            <person name="Desany B."/>
            <person name="Knight J."/>
            <person name="Niazi F."/>
            <person name="Egholm M."/>
            <person name="Wing R.A."/>
        </authorList>
    </citation>
    <scope>NUCLEOTIDE SEQUENCE [LARGE SCALE GENOMIC DNA]</scope>
    <source>
        <strain evidence="1">cv. IRGC 105608</strain>
    </source>
</reference>
<sequence>MAPLRRVGRWPRHPNLRRKRCAGGQIRIQRPCSRIPRPSPVDGSDISTSDLARVVARWGVGRGRPTWSLMGSPSQLAAVDAMAASGKEVDASNNSGKPRWLAATKGSDHSGGVGAFSLGAWRCKGVARQSASMCCGNLDHSSGMHDDDEVWLHAGPCSDIAGIVRWSSCRIWGPELKLGRIAPSSWAATTADRPLCPIPSHLLGAPTLLGWFIGRKELHGETVKTAAGEEGRGCRHVAVGGDIVTSPPFLGEEMEVMACEEG</sequence>
<dbReference type="Gramene" id="OBART10G13620.1">
    <property type="protein sequence ID" value="OBART10G13620.1"/>
    <property type="gene ID" value="OBART10G13620"/>
</dbReference>
<dbReference type="AlphaFoldDB" id="A0A0D3HEV1"/>
<name>A0A0D3HEV1_9ORYZ</name>
<dbReference type="EnsemblPlants" id="OBART10G13620.1">
    <property type="protein sequence ID" value="OBART10G13620.1"/>
    <property type="gene ID" value="OBART10G13620"/>
</dbReference>
<organism evidence="1">
    <name type="scientific">Oryza barthii</name>
    <dbReference type="NCBI Taxonomy" id="65489"/>
    <lineage>
        <taxon>Eukaryota</taxon>
        <taxon>Viridiplantae</taxon>
        <taxon>Streptophyta</taxon>
        <taxon>Embryophyta</taxon>
        <taxon>Tracheophyta</taxon>
        <taxon>Spermatophyta</taxon>
        <taxon>Magnoliopsida</taxon>
        <taxon>Liliopsida</taxon>
        <taxon>Poales</taxon>
        <taxon>Poaceae</taxon>
        <taxon>BOP clade</taxon>
        <taxon>Oryzoideae</taxon>
        <taxon>Oryzeae</taxon>
        <taxon>Oryzinae</taxon>
        <taxon>Oryza</taxon>
    </lineage>
</organism>
<proteinExistence type="predicted"/>
<dbReference type="HOGENOM" id="CLU_1063087_0_0_1"/>
<dbReference type="PaxDb" id="65489-OBART10G13620.1"/>
<reference evidence="1" key="2">
    <citation type="submission" date="2015-03" db="UniProtKB">
        <authorList>
            <consortium name="EnsemblPlants"/>
        </authorList>
    </citation>
    <scope>IDENTIFICATION</scope>
</reference>
<protein>
    <submittedName>
        <fullName evidence="1">Uncharacterized protein</fullName>
    </submittedName>
</protein>
<dbReference type="Proteomes" id="UP000026960">
    <property type="component" value="Chromosome 10"/>
</dbReference>
<evidence type="ECO:0000313" key="1">
    <source>
        <dbReference type="EnsemblPlants" id="OBART10G13620.1"/>
    </source>
</evidence>
<accession>A0A0D3HEV1</accession>
<keyword evidence="2" id="KW-1185">Reference proteome</keyword>